<gene>
    <name evidence="1" type="ORF">H9X54_000425</name>
    <name evidence="2" type="ORF">H9X54_000430</name>
</gene>
<dbReference type="EMBL" id="JACSOD020000131">
    <property type="protein sequence ID" value="MBM6497792.1"/>
    <property type="molecule type" value="Genomic_DNA"/>
</dbReference>
<feature type="non-terminal residue" evidence="1">
    <location>
        <position position="80"/>
    </location>
</feature>
<name>A0ABS2CSA3_9FLAO</name>
<dbReference type="Proteomes" id="UP000759529">
    <property type="component" value="Unassembled WGS sequence"/>
</dbReference>
<dbReference type="EMBL" id="JACSOD020000130">
    <property type="protein sequence ID" value="MBM6497791.1"/>
    <property type="molecule type" value="Genomic_DNA"/>
</dbReference>
<evidence type="ECO:0000313" key="3">
    <source>
        <dbReference type="Proteomes" id="UP000759529"/>
    </source>
</evidence>
<protein>
    <recommendedName>
        <fullName evidence="4">Fibronectin type-III domain-containing protein</fullName>
    </recommendedName>
</protein>
<evidence type="ECO:0000313" key="2">
    <source>
        <dbReference type="EMBL" id="MBM6497792.1"/>
    </source>
</evidence>
<organism evidence="1 3">
    <name type="scientific">Flavobacterium macrobrachii</name>
    <dbReference type="NCBI Taxonomy" id="591204"/>
    <lineage>
        <taxon>Bacteria</taxon>
        <taxon>Pseudomonadati</taxon>
        <taxon>Bacteroidota</taxon>
        <taxon>Flavobacteriia</taxon>
        <taxon>Flavobacteriales</taxon>
        <taxon>Flavobacteriaceae</taxon>
        <taxon>Flavobacterium</taxon>
    </lineage>
</organism>
<keyword evidence="3" id="KW-1185">Reference proteome</keyword>
<accession>A0ABS2CSA3</accession>
<comment type="caution">
    <text evidence="1">The sequence shown here is derived from an EMBL/GenBank/DDBJ whole genome shotgun (WGS) entry which is preliminary data.</text>
</comment>
<evidence type="ECO:0008006" key="4">
    <source>
        <dbReference type="Google" id="ProtNLM"/>
    </source>
</evidence>
<evidence type="ECO:0000313" key="1">
    <source>
        <dbReference type="EMBL" id="MBM6497791.1"/>
    </source>
</evidence>
<reference evidence="1 3" key="1">
    <citation type="submission" date="2021-02" db="EMBL/GenBank/DDBJ databases">
        <authorList>
            <person name="Jung H.S."/>
            <person name="Chun B.H."/>
            <person name="Jeon C.O."/>
        </authorList>
    </citation>
    <scope>NUCLEOTIDE SEQUENCE [LARGE SCALE GENOMIC DNA]</scope>
    <source>
        <strain evidence="1 3">LMG 25203</strain>
    </source>
</reference>
<sequence length="80" mass="8878">NAISYTFRARLTSDNGPTPQYYYVQSPSRFVSMNSFIGLTPQYSTSYTVDVQFEFIDVISNTAVQSGYGETCTVVTPSIP</sequence>
<feature type="non-terminal residue" evidence="1">
    <location>
        <position position="1"/>
    </location>
</feature>
<dbReference type="RefSeq" id="WP_204158448.1">
    <property type="nucleotide sequence ID" value="NZ_JACSOD020000130.1"/>
</dbReference>
<proteinExistence type="predicted"/>